<gene>
    <name evidence="2" type="ORF">BD626DRAFT_413222</name>
</gene>
<comment type="caution">
    <text evidence="2">The sequence shown here is derived from an EMBL/GenBank/DDBJ whole genome shotgun (WGS) entry which is preliminary data.</text>
</comment>
<dbReference type="OrthoDB" id="3038950at2759"/>
<organism evidence="2 3">
    <name type="scientific">Schizophyllum amplum</name>
    <dbReference type="NCBI Taxonomy" id="97359"/>
    <lineage>
        <taxon>Eukaryota</taxon>
        <taxon>Fungi</taxon>
        <taxon>Dikarya</taxon>
        <taxon>Basidiomycota</taxon>
        <taxon>Agaricomycotina</taxon>
        <taxon>Agaricomycetes</taxon>
        <taxon>Agaricomycetidae</taxon>
        <taxon>Agaricales</taxon>
        <taxon>Schizophyllaceae</taxon>
        <taxon>Schizophyllum</taxon>
    </lineage>
</organism>
<keyword evidence="3" id="KW-1185">Reference proteome</keyword>
<dbReference type="EMBL" id="VDMD01000060">
    <property type="protein sequence ID" value="TRM56709.1"/>
    <property type="molecule type" value="Genomic_DNA"/>
</dbReference>
<name>A0A550BVX3_9AGAR</name>
<dbReference type="AlphaFoldDB" id="A0A550BVX3"/>
<accession>A0A550BVX3</accession>
<feature type="compositionally biased region" description="Low complexity" evidence="1">
    <location>
        <begin position="571"/>
        <end position="586"/>
    </location>
</feature>
<proteinExistence type="predicted"/>
<dbReference type="Proteomes" id="UP000320762">
    <property type="component" value="Unassembled WGS sequence"/>
</dbReference>
<sequence length="932" mass="106793">MVSFLPFLGTSAFPRFVARLLGGLQWISVGDSGDALYQVDPLDRFIAPKERQTSVLVTWFNPRRPWEGYLPTSYFGEDDILHPCFLPSTAHLLVPLWGTIGIRQEWRSEFEELCMRIEHACEGVYARASHLLRRPEVCEEIDYRPFTVNHQELASCFGSSEEAWESLNRARAEALTNVGFLSWFTRCVGSWDIDLNDEDVAFIRSLRLEDRQARGVIVNVAPDCLWLDFRLLVEHRVPFHYLWTPNLHMDDRFLSLNPWLIARTIDLERQLGREPSDQEVLAGQGRAAQVLWFDRWFQFRGQRPTTWSRPLRRTEFYTVEDFVGWYPRDLDDQQIIGPALERYEVGYPDPLLSPRRGMESRIYRWARRGSRDSLVGADLTPPEPEYDYLNDWEIFDLPETFKRGQYLHGRELRRFSCASLPEEMENVLDLPEDTCFILEFEFNHLWSNVTHQVDVNRTAFWNQLVKEMPKLRYDSERGSATITDVPSLEDLLDDEYEAPEPREAGSEGRYSAAESAARVSDQEGHAPLGERIARAAAGSASTLPRERPASSFTASRTPSRLAGSSRDRRSASPPVSRGSSSLSSRADLPRIPDPSGRWAQLSRRSEGWPAALERFDREMELLDNRLSSGSNPRAQDVEGRVFFADEVLRNGYVVLGRAQDQVRMWVWATRGRYTRPEDLLERLVVIGAPFEVALPQSSYPSANISQALPDEEAHTAAFVAYLNGGADLFRRWRSGLLSLARKPYAAAFYFAGGIPSYVLRRWAWHIIKDVVGLGPCKDTRERLSGSKHFPGGNTPSLFSDACSTEELHYLHGCVTAVRDGDPVRWIFPPPHVWERSWPSNGEWGPEEEKFMATTANELERGVAEVPTEHLWRDRLRARGRNRLGPQFRARDALQDEDASAWADYLARIYGKNKKYRKIADLAPAPELSRLYE</sequence>
<evidence type="ECO:0000313" key="2">
    <source>
        <dbReference type="EMBL" id="TRM56709.1"/>
    </source>
</evidence>
<reference evidence="2 3" key="1">
    <citation type="journal article" date="2019" name="New Phytol.">
        <title>Comparative genomics reveals unique wood-decay strategies and fruiting body development in the Schizophyllaceae.</title>
        <authorList>
            <person name="Almasi E."/>
            <person name="Sahu N."/>
            <person name="Krizsan K."/>
            <person name="Balint B."/>
            <person name="Kovacs G.M."/>
            <person name="Kiss B."/>
            <person name="Cseklye J."/>
            <person name="Drula E."/>
            <person name="Henrissat B."/>
            <person name="Nagy I."/>
            <person name="Chovatia M."/>
            <person name="Adam C."/>
            <person name="LaButti K."/>
            <person name="Lipzen A."/>
            <person name="Riley R."/>
            <person name="Grigoriev I.V."/>
            <person name="Nagy L.G."/>
        </authorList>
    </citation>
    <scope>NUCLEOTIDE SEQUENCE [LARGE SCALE GENOMIC DNA]</scope>
    <source>
        <strain evidence="2 3">NL-1724</strain>
    </source>
</reference>
<evidence type="ECO:0000256" key="1">
    <source>
        <dbReference type="SAM" id="MobiDB-lite"/>
    </source>
</evidence>
<evidence type="ECO:0000313" key="3">
    <source>
        <dbReference type="Proteomes" id="UP000320762"/>
    </source>
</evidence>
<feature type="region of interest" description="Disordered" evidence="1">
    <location>
        <begin position="499"/>
        <end position="603"/>
    </location>
</feature>
<protein>
    <submittedName>
        <fullName evidence="2">Uncharacterized protein</fullName>
    </submittedName>
</protein>